<comment type="pathway">
    <text evidence="8">Polyol metabolism; myo-inositol biosynthesis; myo-inositol from D-glucose 6-phosphate: step 2/2.</text>
</comment>
<dbReference type="RefSeq" id="XP_022460648.1">
    <property type="nucleotide sequence ID" value="XM_022601398.1"/>
</dbReference>
<gene>
    <name evidence="9" type="ORF">KUCA_T00004642001</name>
</gene>
<comment type="catalytic activity">
    <reaction evidence="1 8">
        <text>a myo-inositol phosphate + H2O = myo-inositol + phosphate</text>
        <dbReference type="Rhea" id="RHEA:24056"/>
        <dbReference type="ChEBI" id="CHEBI:15377"/>
        <dbReference type="ChEBI" id="CHEBI:17268"/>
        <dbReference type="ChEBI" id="CHEBI:43474"/>
        <dbReference type="ChEBI" id="CHEBI:84139"/>
        <dbReference type="EC" id="3.1.3.25"/>
    </reaction>
</comment>
<proteinExistence type="inferred from homology"/>
<dbReference type="AlphaFoldDB" id="W6MQN5"/>
<keyword evidence="10" id="KW-1185">Reference proteome</keyword>
<reference evidence="9" key="2">
    <citation type="submission" date="2014-02" db="EMBL/GenBank/DDBJ databases">
        <title>Complete DNA sequence of /Kuraishia capsulata/ illustrates novel genomic features among budding yeasts (/Saccharomycotina/).</title>
        <authorList>
            <person name="Morales L."/>
            <person name="Noel B."/>
            <person name="Porcel B."/>
            <person name="Marcet-Houben M."/>
            <person name="Hullo M-F."/>
            <person name="Sacerdot C."/>
            <person name="Tekaia F."/>
            <person name="Leh-Louis V."/>
            <person name="Despons L."/>
            <person name="Khanna V."/>
            <person name="Aury J-M."/>
            <person name="Barbe V."/>
            <person name="Couloux A."/>
            <person name="Labadie K."/>
            <person name="Pelletier E."/>
            <person name="Souciet J-L."/>
            <person name="Boekhout T."/>
            <person name="Gabaldon T."/>
            <person name="Wincker P."/>
            <person name="Dujon B."/>
        </authorList>
    </citation>
    <scope>NUCLEOTIDE SEQUENCE</scope>
    <source>
        <strain evidence="9">CBS 1993</strain>
    </source>
</reference>
<dbReference type="Gene3D" id="3.30.540.10">
    <property type="entry name" value="Fructose-1,6-Bisphosphatase, subunit A, domain 1"/>
    <property type="match status" value="1"/>
</dbReference>
<dbReference type="PANTHER" id="PTHR20854">
    <property type="entry name" value="INOSITOL MONOPHOSPHATASE"/>
    <property type="match status" value="1"/>
</dbReference>
<comment type="cofactor">
    <cofactor evidence="2 7 8">
        <name>Mg(2+)</name>
        <dbReference type="ChEBI" id="CHEBI:18420"/>
    </cofactor>
</comment>
<name>W6MQN5_9ASCO</name>
<evidence type="ECO:0000313" key="9">
    <source>
        <dbReference type="EMBL" id="CDK28658.1"/>
    </source>
</evidence>
<dbReference type="Gene3D" id="3.40.190.80">
    <property type="match status" value="1"/>
</dbReference>
<dbReference type="HOGENOM" id="CLU_044118_1_2_1"/>
<feature type="binding site" evidence="7">
    <location>
        <position position="225"/>
    </location>
    <ligand>
        <name>Mg(2+)</name>
        <dbReference type="ChEBI" id="CHEBI:18420"/>
        <label>1</label>
        <note>catalytic</note>
    </ligand>
</feature>
<feature type="binding site" evidence="7">
    <location>
        <position position="90"/>
    </location>
    <ligand>
        <name>Mg(2+)</name>
        <dbReference type="ChEBI" id="CHEBI:18420"/>
        <label>2</label>
    </ligand>
</feature>
<dbReference type="InterPro" id="IPR020583">
    <property type="entry name" value="Inositol_monoP_metal-BS"/>
</dbReference>
<protein>
    <recommendedName>
        <fullName evidence="8">Inositol-1-monophosphatase</fullName>
        <ecNumber evidence="8">3.1.3.25</ecNumber>
    </recommendedName>
</protein>
<keyword evidence="4 7" id="KW-0479">Metal-binding</keyword>
<accession>W6MQN5</accession>
<evidence type="ECO:0000256" key="1">
    <source>
        <dbReference type="ARBA" id="ARBA00001033"/>
    </source>
</evidence>
<dbReference type="EMBL" id="HG793129">
    <property type="protein sequence ID" value="CDK28658.1"/>
    <property type="molecule type" value="Genomic_DNA"/>
</dbReference>
<dbReference type="Proteomes" id="UP000019384">
    <property type="component" value="Unassembled WGS sequence"/>
</dbReference>
<feature type="binding site" evidence="7">
    <location>
        <position position="92"/>
    </location>
    <ligand>
        <name>Mg(2+)</name>
        <dbReference type="ChEBI" id="CHEBI:18420"/>
        <label>1</label>
        <note>catalytic</note>
    </ligand>
</feature>
<dbReference type="InterPro" id="IPR000760">
    <property type="entry name" value="Inositol_monophosphatase-like"/>
</dbReference>
<keyword evidence="5 8" id="KW-0378">Hydrolase</keyword>
<keyword evidence="6 7" id="KW-0460">Magnesium</keyword>
<dbReference type="GO" id="GO:0007165">
    <property type="term" value="P:signal transduction"/>
    <property type="evidence" value="ECO:0007669"/>
    <property type="project" value="TreeGrafter"/>
</dbReference>
<evidence type="ECO:0000256" key="7">
    <source>
        <dbReference type="PIRSR" id="PIRSR600760-2"/>
    </source>
</evidence>
<feature type="binding site" evidence="7">
    <location>
        <position position="71"/>
    </location>
    <ligand>
        <name>Mg(2+)</name>
        <dbReference type="ChEBI" id="CHEBI:18420"/>
        <label>1</label>
        <note>catalytic</note>
    </ligand>
</feature>
<dbReference type="GeneID" id="34522036"/>
<evidence type="ECO:0000256" key="6">
    <source>
        <dbReference type="ARBA" id="ARBA00022842"/>
    </source>
</evidence>
<dbReference type="FunFam" id="3.30.540.10:FF:000013">
    <property type="entry name" value="Inositol-1-monophosphatase"/>
    <property type="match status" value="1"/>
</dbReference>
<evidence type="ECO:0000256" key="8">
    <source>
        <dbReference type="RuleBase" id="RU364068"/>
    </source>
</evidence>
<dbReference type="PRINTS" id="PR00377">
    <property type="entry name" value="IMPHPHTASES"/>
</dbReference>
<dbReference type="STRING" id="1382522.W6MQN5"/>
<sequence>MQKDLDLEKIRDVLVSTALEAGELIRQRNGTAIFDDKKNSVDLVTEVDKAVEDFIRSRLLTAFPQFKFFGEESFVPGVSKITEEPTFVVDPIDGTTNFIHSFPFSCTSLGFMVGRKPVIGVVYNPHLNQMFSAISGHGAFLNGIKLPMQTKRSLKIQSSLVALEGGTDRHGNNFDVKFATFKRLLAKDTGSFIHGFRCFGSAAMNLCYVAMGQMDAYWANCWSWDVCAAWVISHETGGIVVDGNKNNWKEVDVENRVFLFVRGAPAEEQKVFVEEFWGNIEGRLDV</sequence>
<dbReference type="CDD" id="cd01639">
    <property type="entry name" value="IMPase"/>
    <property type="match status" value="1"/>
</dbReference>
<dbReference type="InterPro" id="IPR033942">
    <property type="entry name" value="IMPase"/>
</dbReference>
<feature type="binding site" evidence="7">
    <location>
        <position position="93"/>
    </location>
    <ligand>
        <name>Mg(2+)</name>
        <dbReference type="ChEBI" id="CHEBI:18420"/>
        <label>2</label>
    </ligand>
</feature>
<reference evidence="9" key="1">
    <citation type="submission" date="2013-12" db="EMBL/GenBank/DDBJ databases">
        <authorList>
            <person name="Genoscope - CEA"/>
        </authorList>
    </citation>
    <scope>NUCLEOTIDE SEQUENCE</scope>
    <source>
        <strain evidence="9">CBS 1993</strain>
    </source>
</reference>
<evidence type="ECO:0000256" key="3">
    <source>
        <dbReference type="ARBA" id="ARBA00009759"/>
    </source>
</evidence>
<dbReference type="Pfam" id="PF00459">
    <property type="entry name" value="Inositol_P"/>
    <property type="match status" value="1"/>
</dbReference>
<dbReference type="PROSITE" id="PS00629">
    <property type="entry name" value="IMP_1"/>
    <property type="match status" value="1"/>
</dbReference>
<dbReference type="GO" id="GO:0008934">
    <property type="term" value="F:inositol monophosphate 1-phosphatase activity"/>
    <property type="evidence" value="ECO:0007669"/>
    <property type="project" value="InterPro"/>
</dbReference>
<evidence type="ECO:0000313" key="10">
    <source>
        <dbReference type="Proteomes" id="UP000019384"/>
    </source>
</evidence>
<dbReference type="SUPFAM" id="SSF56655">
    <property type="entry name" value="Carbohydrate phosphatase"/>
    <property type="match status" value="1"/>
</dbReference>
<evidence type="ECO:0000256" key="4">
    <source>
        <dbReference type="ARBA" id="ARBA00022723"/>
    </source>
</evidence>
<evidence type="ECO:0000256" key="2">
    <source>
        <dbReference type="ARBA" id="ARBA00001946"/>
    </source>
</evidence>
<dbReference type="OrthoDB" id="10254945at2759"/>
<evidence type="ECO:0000256" key="5">
    <source>
        <dbReference type="ARBA" id="ARBA00022801"/>
    </source>
</evidence>
<dbReference type="GO" id="GO:0046872">
    <property type="term" value="F:metal ion binding"/>
    <property type="evidence" value="ECO:0007669"/>
    <property type="project" value="UniProtKB-KW"/>
</dbReference>
<comment type="similarity">
    <text evidence="3 8">Belongs to the inositol monophosphatase superfamily.</text>
</comment>
<dbReference type="PANTHER" id="PTHR20854:SF4">
    <property type="entry name" value="INOSITOL-1-MONOPHOSPHATASE-RELATED"/>
    <property type="match status" value="1"/>
</dbReference>
<dbReference type="UniPathway" id="UPA00823">
    <property type="reaction ID" value="UER00788"/>
</dbReference>
<dbReference type="GO" id="GO:0006021">
    <property type="term" value="P:inositol biosynthetic process"/>
    <property type="evidence" value="ECO:0007669"/>
    <property type="project" value="UniProtKB-UniPathway"/>
</dbReference>
<dbReference type="EC" id="3.1.3.25" evidence="8"/>
<organism evidence="9 10">
    <name type="scientific">Kuraishia capsulata CBS 1993</name>
    <dbReference type="NCBI Taxonomy" id="1382522"/>
    <lineage>
        <taxon>Eukaryota</taxon>
        <taxon>Fungi</taxon>
        <taxon>Dikarya</taxon>
        <taxon>Ascomycota</taxon>
        <taxon>Saccharomycotina</taxon>
        <taxon>Pichiomycetes</taxon>
        <taxon>Pichiales</taxon>
        <taxon>Pichiaceae</taxon>
        <taxon>Kuraishia</taxon>
    </lineage>
</organism>